<name>A0A183V1Q1_TOXCA</name>
<organism evidence="2 3">
    <name type="scientific">Toxocara canis</name>
    <name type="common">Canine roundworm</name>
    <dbReference type="NCBI Taxonomy" id="6265"/>
    <lineage>
        <taxon>Eukaryota</taxon>
        <taxon>Metazoa</taxon>
        <taxon>Ecdysozoa</taxon>
        <taxon>Nematoda</taxon>
        <taxon>Chromadorea</taxon>
        <taxon>Rhabditida</taxon>
        <taxon>Spirurina</taxon>
        <taxon>Ascaridomorpha</taxon>
        <taxon>Ascaridoidea</taxon>
        <taxon>Toxocaridae</taxon>
        <taxon>Toxocara</taxon>
    </lineage>
</organism>
<sequence>MVANVRAQIKREIILEDSAILEEERRTAISFDPRNGSIVAEIGPTSSTLSCLSFPQYDTSTVLDALKNLDNPVWRFLSLWYGGHEFWYGGHEFRYGGHEFWYGGHEFRYGGHEFWDGIHELFFFVKMRVRISECMRAVNRSLSAHNLVAGIWDYGRWPHRKVVVYCFIILVRYRIRDCTPTVERAFFARWAEQGRGRVEIESAERKDRSTQLLLSESNEYVIALANVRFGSSYAAGHENG</sequence>
<keyword evidence="2" id="KW-1185">Reference proteome</keyword>
<dbReference type="Proteomes" id="UP000050794">
    <property type="component" value="Unassembled WGS sequence"/>
</dbReference>
<gene>
    <name evidence="1" type="ORF">TCNE_LOCUS14671</name>
</gene>
<reference evidence="1 2" key="2">
    <citation type="submission" date="2018-11" db="EMBL/GenBank/DDBJ databases">
        <authorList>
            <consortium name="Pathogen Informatics"/>
        </authorList>
    </citation>
    <scope>NUCLEOTIDE SEQUENCE [LARGE SCALE GENOMIC DNA]</scope>
</reference>
<protein>
    <submittedName>
        <fullName evidence="1 3">Uncharacterized protein</fullName>
    </submittedName>
</protein>
<dbReference type="WBParaSite" id="TCNE_0001467101-mRNA-1">
    <property type="protein sequence ID" value="TCNE_0001467101-mRNA-1"/>
    <property type="gene ID" value="TCNE_0001467101"/>
</dbReference>
<proteinExistence type="predicted"/>
<evidence type="ECO:0000313" key="3">
    <source>
        <dbReference type="WBParaSite" id="TCNE_0001467101-mRNA-1"/>
    </source>
</evidence>
<accession>A0A183V1Q1</accession>
<dbReference type="EMBL" id="UYWY01022380">
    <property type="protein sequence ID" value="VDM45992.1"/>
    <property type="molecule type" value="Genomic_DNA"/>
</dbReference>
<evidence type="ECO:0000313" key="1">
    <source>
        <dbReference type="EMBL" id="VDM45992.1"/>
    </source>
</evidence>
<evidence type="ECO:0000313" key="2">
    <source>
        <dbReference type="Proteomes" id="UP000050794"/>
    </source>
</evidence>
<dbReference type="AlphaFoldDB" id="A0A183V1Q1"/>
<reference evidence="3" key="1">
    <citation type="submission" date="2016-06" db="UniProtKB">
        <authorList>
            <consortium name="WormBaseParasite"/>
        </authorList>
    </citation>
    <scope>IDENTIFICATION</scope>
</reference>